<name>A0ABR7WB45_9ACTN</name>
<feature type="compositionally biased region" description="Low complexity" evidence="1">
    <location>
        <begin position="177"/>
        <end position="196"/>
    </location>
</feature>
<feature type="compositionally biased region" description="Pro residues" evidence="1">
    <location>
        <begin position="131"/>
        <end position="149"/>
    </location>
</feature>
<evidence type="ECO:0000313" key="3">
    <source>
        <dbReference type="Proteomes" id="UP000602395"/>
    </source>
</evidence>
<feature type="region of interest" description="Disordered" evidence="1">
    <location>
        <begin position="99"/>
        <end position="159"/>
    </location>
</feature>
<feature type="region of interest" description="Disordered" evidence="1">
    <location>
        <begin position="177"/>
        <end position="345"/>
    </location>
</feature>
<evidence type="ECO:0000313" key="2">
    <source>
        <dbReference type="EMBL" id="MBD1320019.1"/>
    </source>
</evidence>
<feature type="compositionally biased region" description="Basic and acidic residues" evidence="1">
    <location>
        <begin position="222"/>
        <end position="235"/>
    </location>
</feature>
<dbReference type="RefSeq" id="WP_190266788.1">
    <property type="nucleotide sequence ID" value="NZ_BAABAD010000004.1"/>
</dbReference>
<dbReference type="EMBL" id="JACWMS010000002">
    <property type="protein sequence ID" value="MBD1320019.1"/>
    <property type="molecule type" value="Genomic_DNA"/>
</dbReference>
<dbReference type="Proteomes" id="UP000602395">
    <property type="component" value="Unassembled WGS sequence"/>
</dbReference>
<reference evidence="2 3" key="1">
    <citation type="submission" date="2020-09" db="EMBL/GenBank/DDBJ databases">
        <title>Novel species in genus Gordonia.</title>
        <authorList>
            <person name="Zhang G."/>
        </authorList>
    </citation>
    <scope>NUCLEOTIDE SEQUENCE [LARGE SCALE GENOMIC DNA]</scope>
    <source>
        <strain evidence="2 3">ON-33</strain>
    </source>
</reference>
<comment type="caution">
    <text evidence="2">The sequence shown here is derived from an EMBL/GenBank/DDBJ whole genome shotgun (WGS) entry which is preliminary data.</text>
</comment>
<keyword evidence="3" id="KW-1185">Reference proteome</keyword>
<feature type="compositionally biased region" description="Low complexity" evidence="1">
    <location>
        <begin position="111"/>
        <end position="123"/>
    </location>
</feature>
<organism evidence="2 3">
    <name type="scientific">Gordonia hankookensis</name>
    <dbReference type="NCBI Taxonomy" id="589403"/>
    <lineage>
        <taxon>Bacteria</taxon>
        <taxon>Bacillati</taxon>
        <taxon>Actinomycetota</taxon>
        <taxon>Actinomycetes</taxon>
        <taxon>Mycobacteriales</taxon>
        <taxon>Gordoniaceae</taxon>
        <taxon>Gordonia</taxon>
    </lineage>
</organism>
<evidence type="ECO:0000256" key="1">
    <source>
        <dbReference type="SAM" id="MobiDB-lite"/>
    </source>
</evidence>
<sequence length="370" mass="37765">MNGEGCWSTVVCTPAERAALGLTGQSEWLLHCRLAAGHQGNHATDASIRPRADRRLWLEWNDFDDHAQSLIERNPCSVRSPQGAACLYFESHGGAHLFAPSNGHAPTAVRGPRPTGQAPAQGPGQSGEIPRPMPRPGPPAPRTPAPPTHPGQVPQQPDRMRMTTDTHIPVVRTATPESANQASAGQESAAQGSPSQDAARTGGRPASRPAAPVSGAHANAGGRHDGYRPGRRSTDAEPPAPAGPRPGSRHRLPDAADSGTPQSPRSPAGPPLNPNPSVSPPPASPPPASPPPASPPPASPSAQAQEPDQKPAATSQPTDSSATPAHAVATRATSPTPAPGRGDTDLAAALSEVAAALENLAAAVRASRNA</sequence>
<proteinExistence type="predicted"/>
<feature type="compositionally biased region" description="Pro residues" evidence="1">
    <location>
        <begin position="267"/>
        <end position="299"/>
    </location>
</feature>
<protein>
    <submittedName>
        <fullName evidence="2">Uncharacterized protein</fullName>
    </submittedName>
</protein>
<accession>A0ABR7WB45</accession>
<gene>
    <name evidence="2" type="ORF">IDF66_10510</name>
</gene>
<feature type="compositionally biased region" description="Polar residues" evidence="1">
    <location>
        <begin position="312"/>
        <end position="323"/>
    </location>
</feature>